<dbReference type="GO" id="GO:0009535">
    <property type="term" value="C:chloroplast thylakoid membrane"/>
    <property type="evidence" value="ECO:0007669"/>
    <property type="project" value="TreeGrafter"/>
</dbReference>
<evidence type="ECO:0000313" key="5">
    <source>
        <dbReference type="Proteomes" id="UP001189122"/>
    </source>
</evidence>
<dbReference type="Proteomes" id="UP001189122">
    <property type="component" value="Unassembled WGS sequence"/>
</dbReference>
<accession>A0A7I8IJA4</accession>
<dbReference type="SMART" id="SM00360">
    <property type="entry name" value="RRM"/>
    <property type="match status" value="2"/>
</dbReference>
<sequence>MRDLFGQCGTVKDVEIIKQKGGKGRGFAFITMNSAEEARAVIEKFDSYELQERIIRVEFAKSMKKPPHPAGATVESQHKIYVSNLAWKARSNNLREVVFDTPTGRAAGYGFVSFATEEEMEAAISELDGKELMGRPVRLKASQRKS</sequence>
<reference evidence="4 5" key="1">
    <citation type="submission" date="2019-12" db="EMBL/GenBank/DDBJ databases">
        <authorList>
            <person name="Scholz U."/>
            <person name="Mascher M."/>
            <person name="Fiebig A."/>
        </authorList>
    </citation>
    <scope>NUCLEOTIDE SEQUENCE</scope>
</reference>
<dbReference type="EMBL" id="LR743590">
    <property type="protein sequence ID" value="CAA2617531.1"/>
    <property type="molecule type" value="Genomic_DNA"/>
</dbReference>
<name>A0A7I8IJA4_SPIIN</name>
<gene>
    <name evidence="4" type="ORF">SI7747_03003696</name>
</gene>
<dbReference type="InterPro" id="IPR050502">
    <property type="entry name" value="Euk_RNA-bind_prot"/>
</dbReference>
<dbReference type="Gene3D" id="3.30.70.330">
    <property type="match status" value="2"/>
</dbReference>
<dbReference type="Pfam" id="PF00076">
    <property type="entry name" value="RRM_1"/>
    <property type="match status" value="2"/>
</dbReference>
<dbReference type="SUPFAM" id="SSF54928">
    <property type="entry name" value="RNA-binding domain, RBD"/>
    <property type="match status" value="2"/>
</dbReference>
<organism evidence="4">
    <name type="scientific">Spirodela intermedia</name>
    <name type="common">Intermediate duckweed</name>
    <dbReference type="NCBI Taxonomy" id="51605"/>
    <lineage>
        <taxon>Eukaryota</taxon>
        <taxon>Viridiplantae</taxon>
        <taxon>Streptophyta</taxon>
        <taxon>Embryophyta</taxon>
        <taxon>Tracheophyta</taxon>
        <taxon>Spermatophyta</taxon>
        <taxon>Magnoliopsida</taxon>
        <taxon>Liliopsida</taxon>
        <taxon>Araceae</taxon>
        <taxon>Lemnoideae</taxon>
        <taxon>Spirodela</taxon>
    </lineage>
</organism>
<dbReference type="InterPro" id="IPR035979">
    <property type="entry name" value="RBD_domain_sf"/>
</dbReference>
<keyword evidence="5" id="KW-1185">Reference proteome</keyword>
<dbReference type="AlphaFoldDB" id="A0A7I8IJA4"/>
<dbReference type="InterPro" id="IPR000504">
    <property type="entry name" value="RRM_dom"/>
</dbReference>
<evidence type="ECO:0000256" key="1">
    <source>
        <dbReference type="ARBA" id="ARBA00022884"/>
    </source>
</evidence>
<dbReference type="GO" id="GO:1901259">
    <property type="term" value="P:chloroplast rRNA processing"/>
    <property type="evidence" value="ECO:0007669"/>
    <property type="project" value="TreeGrafter"/>
</dbReference>
<evidence type="ECO:0000313" key="4">
    <source>
        <dbReference type="EMBL" id="CAA2617531.1"/>
    </source>
</evidence>
<proteinExistence type="predicted"/>
<feature type="domain" description="RRM" evidence="3">
    <location>
        <begin position="78"/>
        <end position="144"/>
    </location>
</feature>
<dbReference type="PANTHER" id="PTHR48025:SF6">
    <property type="entry name" value="RRM DOMAIN-CONTAINING PROTEIN"/>
    <property type="match status" value="1"/>
</dbReference>
<dbReference type="PANTHER" id="PTHR48025">
    <property type="entry name" value="OS02G0815200 PROTEIN"/>
    <property type="match status" value="1"/>
</dbReference>
<dbReference type="GO" id="GO:0003729">
    <property type="term" value="F:mRNA binding"/>
    <property type="evidence" value="ECO:0007669"/>
    <property type="project" value="TreeGrafter"/>
</dbReference>
<dbReference type="InterPro" id="IPR012677">
    <property type="entry name" value="Nucleotide-bd_a/b_plait_sf"/>
</dbReference>
<protein>
    <recommendedName>
        <fullName evidence="3">RRM domain-containing protein</fullName>
    </recommendedName>
</protein>
<keyword evidence="1 2" id="KW-0694">RNA-binding</keyword>
<dbReference type="PROSITE" id="PS50102">
    <property type="entry name" value="RRM"/>
    <property type="match status" value="2"/>
</dbReference>
<evidence type="ECO:0000259" key="3">
    <source>
        <dbReference type="PROSITE" id="PS50102"/>
    </source>
</evidence>
<feature type="domain" description="RRM" evidence="3">
    <location>
        <begin position="1"/>
        <end position="62"/>
    </location>
</feature>
<dbReference type="EMBL" id="CACRZD030000003">
    <property type="protein sequence ID" value="CAA6657228.1"/>
    <property type="molecule type" value="Genomic_DNA"/>
</dbReference>
<evidence type="ECO:0000256" key="2">
    <source>
        <dbReference type="PROSITE-ProRule" id="PRU00176"/>
    </source>
</evidence>